<dbReference type="Proteomes" id="UP000826558">
    <property type="component" value="Segment"/>
</dbReference>
<gene>
    <name evidence="1" type="primary">78</name>
    <name evidence="1" type="ORF">SEA_AGUEYBANA_78</name>
</gene>
<keyword evidence="2" id="KW-1185">Reference proteome</keyword>
<reference evidence="1" key="1">
    <citation type="submission" date="2021-05" db="EMBL/GenBank/DDBJ databases">
        <authorList>
            <person name="Alejandro-Iglesias T.M."/>
            <person name="Baez-Cruz V.A."/>
            <person name="Bragalone-Rodriguez T."/>
            <person name="Braun-Zayas A."/>
            <person name="Carattini-Rivera A.Z."/>
            <person name="Castello-Casta F.M."/>
            <person name="Delgado-Torres D.N."/>
            <person name="Lopez-Castro L."/>
            <person name="Rivera-Torres A.P."/>
            <person name="Rodriguez-Diaz E.A."/>
            <person name="Tejas-Delatorre P.J."/>
            <person name="Torres-Carro S.E."/>
            <person name="Tristani-Rodriguez M."/>
            <person name="Vazquez E."/>
            <person name="Tolsma S."/>
            <person name="Caruso S.M."/>
            <person name="Garlena R.A."/>
            <person name="Russell D.A."/>
            <person name="Pope W.H."/>
            <person name="Jacobs-Se D."/>
            <person name="Hatfull G.F."/>
        </authorList>
    </citation>
    <scope>NUCLEOTIDE SEQUENCE</scope>
</reference>
<accession>A0AC61N9S6</accession>
<evidence type="ECO:0000313" key="2">
    <source>
        <dbReference type="Proteomes" id="UP000826558"/>
    </source>
</evidence>
<sequence>MTMHETVRLNVDPNHEHVHTRALPRPIRIVNRVPTLHRPLPADAAAADIIAYYQRRIPGINWHNIVNTALLETLLVLGNAFGLDWDQIWAAYEEASAELSEGHHQQ</sequence>
<organism evidence="1 2">
    <name type="scientific">Gordonia phage Agueybana</name>
    <dbReference type="NCBI Taxonomy" id="2859634"/>
    <lineage>
        <taxon>Viruses</taxon>
        <taxon>Duplodnaviria</taxon>
        <taxon>Heunggongvirae</taxon>
        <taxon>Uroviricota</taxon>
        <taxon>Caudoviricetes</taxon>
        <taxon>Nymbaxtervirinae</taxon>
        <taxon>Nymphadoravirus</taxon>
        <taxon>Nymphadoravirus agueybana</taxon>
    </lineage>
</organism>
<evidence type="ECO:0000313" key="1">
    <source>
        <dbReference type="EMBL" id="QYC54636.1"/>
    </source>
</evidence>
<name>A0AC61N9S6_9CAUD</name>
<proteinExistence type="predicted"/>
<dbReference type="EMBL" id="MZ274304">
    <property type="protein sequence ID" value="QYC54636.1"/>
    <property type="molecule type" value="Genomic_DNA"/>
</dbReference>
<protein>
    <submittedName>
        <fullName evidence="1">Uncharacterized protein</fullName>
    </submittedName>
</protein>